<protein>
    <submittedName>
        <fullName evidence="1">Uncharacterized protein</fullName>
    </submittedName>
</protein>
<dbReference type="EMBL" id="JARJLG010000018">
    <property type="protein sequence ID" value="KAJ7772979.1"/>
    <property type="molecule type" value="Genomic_DNA"/>
</dbReference>
<sequence>MRALRTSTSRWATRGTFLLFPSREYNISALELPKPFFPVYDPTIPPLERFAPLHKRGWEIVRLYQDYIPEDKIFSLRRWGMKFQTLEQLQAFTQNRPDAIYGHVYISPNLEAWIQIKSPEGLTRNLIDLAAKTEAEYVKVVGPDVPVPKAKTMHRIKSPDDITIEQIAPLFAPTPPWEPVSIVPVPLPPAPPMPASPPPALTQADIDTYLVPLITNGWVIRGMSIPKRFLEARAALKGHATLNRAFRFTDYAPAREFLQAAVTAMHAPAPGSFAGIQIRMSSTFNPVLWKVLVYAISELAPGAPRIYGISLADVCFAIRLDNEFNRHWIRHAENNVIPDRFIPKTAEELYSHRTG</sequence>
<name>A0AAD7JW06_9AGAR</name>
<gene>
    <name evidence="1" type="ORF">DFH07DRAFT_802104</name>
</gene>
<dbReference type="Proteomes" id="UP001215280">
    <property type="component" value="Unassembled WGS sequence"/>
</dbReference>
<evidence type="ECO:0000313" key="1">
    <source>
        <dbReference type="EMBL" id="KAJ7772979.1"/>
    </source>
</evidence>
<keyword evidence="2" id="KW-1185">Reference proteome</keyword>
<comment type="caution">
    <text evidence="1">The sequence shown here is derived from an EMBL/GenBank/DDBJ whole genome shotgun (WGS) entry which is preliminary data.</text>
</comment>
<accession>A0AAD7JW06</accession>
<proteinExistence type="predicted"/>
<evidence type="ECO:0000313" key="2">
    <source>
        <dbReference type="Proteomes" id="UP001215280"/>
    </source>
</evidence>
<dbReference type="AlphaFoldDB" id="A0AAD7JW06"/>
<organism evidence="1 2">
    <name type="scientific">Mycena maculata</name>
    <dbReference type="NCBI Taxonomy" id="230809"/>
    <lineage>
        <taxon>Eukaryota</taxon>
        <taxon>Fungi</taxon>
        <taxon>Dikarya</taxon>
        <taxon>Basidiomycota</taxon>
        <taxon>Agaricomycotina</taxon>
        <taxon>Agaricomycetes</taxon>
        <taxon>Agaricomycetidae</taxon>
        <taxon>Agaricales</taxon>
        <taxon>Marasmiineae</taxon>
        <taxon>Mycenaceae</taxon>
        <taxon>Mycena</taxon>
    </lineage>
</organism>
<reference evidence="1" key="1">
    <citation type="submission" date="2023-03" db="EMBL/GenBank/DDBJ databases">
        <title>Massive genome expansion in bonnet fungi (Mycena s.s.) driven by repeated elements and novel gene families across ecological guilds.</title>
        <authorList>
            <consortium name="Lawrence Berkeley National Laboratory"/>
            <person name="Harder C.B."/>
            <person name="Miyauchi S."/>
            <person name="Viragh M."/>
            <person name="Kuo A."/>
            <person name="Thoen E."/>
            <person name="Andreopoulos B."/>
            <person name="Lu D."/>
            <person name="Skrede I."/>
            <person name="Drula E."/>
            <person name="Henrissat B."/>
            <person name="Morin E."/>
            <person name="Kohler A."/>
            <person name="Barry K."/>
            <person name="LaButti K."/>
            <person name="Morin E."/>
            <person name="Salamov A."/>
            <person name="Lipzen A."/>
            <person name="Mereny Z."/>
            <person name="Hegedus B."/>
            <person name="Baldrian P."/>
            <person name="Stursova M."/>
            <person name="Weitz H."/>
            <person name="Taylor A."/>
            <person name="Grigoriev I.V."/>
            <person name="Nagy L.G."/>
            <person name="Martin F."/>
            <person name="Kauserud H."/>
        </authorList>
    </citation>
    <scope>NUCLEOTIDE SEQUENCE</scope>
    <source>
        <strain evidence="1">CBHHK188m</strain>
    </source>
</reference>